<sequence length="242" mass="28029">MLHCDIYTDGKGEFYMTRKQIGQALEYSDPQWAIDKLHDSHKERLDPFSVTTETVATDGKKYDTVLYTSRGVYEICRYSHQPKANLFYDHMVDILEGLRVGYIKLSVEKESPAWKQQRQQGKDTRRRETDAIKRFIDYAKAQGSEHAERYYSNYTRLTNKIAGITDRENATTQQLNLLELFESTTANCIDLGIVERKPYKQVYSEIKARLEAIGDLVNITPVDATSPRRRPVRPTIPQPTRV</sequence>
<dbReference type="EMBL" id="ACEC01000066">
    <property type="protein sequence ID" value="EEG30284.1"/>
    <property type="molecule type" value="Genomic_DNA"/>
</dbReference>
<dbReference type="Proteomes" id="UP000003340">
    <property type="component" value="Unassembled WGS sequence"/>
</dbReference>
<dbReference type="eggNOG" id="COG3617">
    <property type="taxonomic scope" value="Bacteria"/>
</dbReference>
<reference evidence="2 3" key="1">
    <citation type="submission" date="2009-01" db="EMBL/GenBank/DDBJ databases">
        <authorList>
            <person name="Fulton L."/>
            <person name="Clifton S."/>
            <person name="Fulton B."/>
            <person name="Xu J."/>
            <person name="Minx P."/>
            <person name="Pepin K.H."/>
            <person name="Johnson M."/>
            <person name="Bhonagiri V."/>
            <person name="Nash W.E."/>
            <person name="Mardis E.R."/>
            <person name="Wilson R.K."/>
        </authorList>
    </citation>
    <scope>NUCLEOTIDE SEQUENCE [LARGE SCALE GENOMIC DNA]</scope>
    <source>
        <strain evidence="2 3">DSM 5476</strain>
    </source>
</reference>
<dbReference type="eggNOG" id="COG3646">
    <property type="taxonomic scope" value="Bacteria"/>
</dbReference>
<comment type="caution">
    <text evidence="2">The sequence shown here is derived from an EMBL/GenBank/DDBJ whole genome shotgun (WGS) entry which is preliminary data.</text>
</comment>
<keyword evidence="3" id="KW-1185">Reference proteome</keyword>
<evidence type="ECO:0000259" key="1">
    <source>
        <dbReference type="Pfam" id="PF02498"/>
    </source>
</evidence>
<dbReference type="STRING" id="537013.CLOSTMETH_02015"/>
<feature type="domain" description="Bro-N" evidence="1">
    <location>
        <begin position="4"/>
        <end position="91"/>
    </location>
</feature>
<dbReference type="Pfam" id="PF02498">
    <property type="entry name" value="Bro-N"/>
    <property type="match status" value="1"/>
</dbReference>
<evidence type="ECO:0000313" key="2">
    <source>
        <dbReference type="EMBL" id="EEG30284.1"/>
    </source>
</evidence>
<dbReference type="AlphaFoldDB" id="C0EDT6"/>
<evidence type="ECO:0000313" key="3">
    <source>
        <dbReference type="Proteomes" id="UP000003340"/>
    </source>
</evidence>
<protein>
    <recommendedName>
        <fullName evidence="1">Bro-N domain-containing protein</fullName>
    </recommendedName>
</protein>
<dbReference type="InterPro" id="IPR003497">
    <property type="entry name" value="BRO_N_domain"/>
</dbReference>
<dbReference type="HOGENOM" id="CLU_1217916_0_0_9"/>
<organism evidence="2 3">
    <name type="scientific">[Clostridium] methylpentosum DSM 5476</name>
    <dbReference type="NCBI Taxonomy" id="537013"/>
    <lineage>
        <taxon>Bacteria</taxon>
        <taxon>Bacillati</taxon>
        <taxon>Bacillota</taxon>
        <taxon>Clostridia</taxon>
        <taxon>Eubacteriales</taxon>
        <taxon>Oscillospiraceae</taxon>
        <taxon>Oscillospiraceae incertae sedis</taxon>
    </lineage>
</organism>
<name>C0EDT6_9FIRM</name>
<gene>
    <name evidence="2" type="ORF">CLOSTMETH_02015</name>
</gene>
<accession>C0EDT6</accession>
<proteinExistence type="predicted"/>
<reference evidence="2 3" key="2">
    <citation type="submission" date="2009-02" db="EMBL/GenBank/DDBJ databases">
        <title>Draft genome sequence of Clostridium methylpentosum (DSM 5476).</title>
        <authorList>
            <person name="Sudarsanam P."/>
            <person name="Ley R."/>
            <person name="Guruge J."/>
            <person name="Turnbaugh P.J."/>
            <person name="Mahowald M."/>
            <person name="Liep D."/>
            <person name="Gordon J."/>
        </authorList>
    </citation>
    <scope>NUCLEOTIDE SEQUENCE [LARGE SCALE GENOMIC DNA]</scope>
    <source>
        <strain evidence="2 3">DSM 5476</strain>
    </source>
</reference>